<dbReference type="AlphaFoldDB" id="A0A0F6WR30"/>
<dbReference type="Proteomes" id="UP000034037">
    <property type="component" value="Chromosome"/>
</dbReference>
<dbReference type="Pfam" id="PF12698">
    <property type="entry name" value="ABC2_membrane_3"/>
    <property type="match status" value="1"/>
</dbReference>
<feature type="transmembrane region" description="Helical" evidence="5">
    <location>
        <begin position="151"/>
        <end position="173"/>
    </location>
</feature>
<dbReference type="HOGENOM" id="CLU_079551_1_0_11"/>
<evidence type="ECO:0000259" key="6">
    <source>
        <dbReference type="Pfam" id="PF12698"/>
    </source>
</evidence>
<dbReference type="GO" id="GO:0140359">
    <property type="term" value="F:ABC-type transporter activity"/>
    <property type="evidence" value="ECO:0007669"/>
    <property type="project" value="InterPro"/>
</dbReference>
<dbReference type="PANTHER" id="PTHR43229:SF2">
    <property type="entry name" value="NODULATION PROTEIN J"/>
    <property type="match status" value="1"/>
</dbReference>
<accession>A0A0F6WR30</accession>
<feature type="domain" description="ABC-2 type transporter transmembrane" evidence="6">
    <location>
        <begin position="60"/>
        <end position="281"/>
    </location>
</feature>
<feature type="transmembrane region" description="Helical" evidence="5">
    <location>
        <begin position="185"/>
        <end position="203"/>
    </location>
</feature>
<proteinExistence type="predicted"/>
<protein>
    <submittedName>
        <fullName evidence="7">ABC transporter permease</fullName>
    </submittedName>
</protein>
<evidence type="ECO:0000256" key="4">
    <source>
        <dbReference type="ARBA" id="ARBA00023136"/>
    </source>
</evidence>
<evidence type="ECO:0000313" key="8">
    <source>
        <dbReference type="Proteomes" id="UP000034037"/>
    </source>
</evidence>
<gene>
    <name evidence="7" type="ORF">YH66_09945</name>
</gene>
<feature type="transmembrane region" description="Helical" evidence="5">
    <location>
        <begin position="20"/>
        <end position="43"/>
    </location>
</feature>
<feature type="transmembrane region" description="Helical" evidence="5">
    <location>
        <begin position="108"/>
        <end position="139"/>
    </location>
</feature>
<evidence type="ECO:0000256" key="5">
    <source>
        <dbReference type="SAM" id="Phobius"/>
    </source>
</evidence>
<organism evidence="7 8">
    <name type="scientific">[Brevibacterium] flavum</name>
    <dbReference type="NCBI Taxonomy" id="92706"/>
    <lineage>
        <taxon>Bacteria</taxon>
        <taxon>Bacillati</taxon>
        <taxon>Actinomycetota</taxon>
        <taxon>Actinomycetes</taxon>
        <taxon>Mycobacteriales</taxon>
        <taxon>Corynebacteriaceae</taxon>
        <taxon>Corynebacterium</taxon>
    </lineage>
</organism>
<keyword evidence="4 5" id="KW-0472">Membrane</keyword>
<comment type="subcellular location">
    <subcellularLocation>
        <location evidence="1">Membrane</location>
        <topology evidence="1">Multi-pass membrane protein</topology>
    </subcellularLocation>
</comment>
<dbReference type="InterPro" id="IPR051784">
    <property type="entry name" value="Nod_factor_ABC_transporter"/>
</dbReference>
<keyword evidence="2 5" id="KW-0812">Transmembrane</keyword>
<evidence type="ECO:0000256" key="2">
    <source>
        <dbReference type="ARBA" id="ARBA00022692"/>
    </source>
</evidence>
<dbReference type="PATRIC" id="fig|92706.3.peg.2085"/>
<reference evidence="7 8" key="1">
    <citation type="submission" date="2015-04" db="EMBL/GenBank/DDBJ databases">
        <title>Complete Genome Sequence of Brevibacterium flavum ATCC 15168.</title>
        <authorList>
            <person name="Ahn J."/>
            <person name="Park G."/>
            <person name="Jeon W."/>
            <person name="Jang Y."/>
            <person name="Jang M."/>
            <person name="Lee H."/>
            <person name="Lee H."/>
        </authorList>
    </citation>
    <scope>NUCLEOTIDE SEQUENCE [LARGE SCALE GENOMIC DNA]</scope>
    <source>
        <strain evidence="7 8">ATCC 15168</strain>
    </source>
</reference>
<evidence type="ECO:0000256" key="1">
    <source>
        <dbReference type="ARBA" id="ARBA00004141"/>
    </source>
</evidence>
<dbReference type="GO" id="GO:0016020">
    <property type="term" value="C:membrane"/>
    <property type="evidence" value="ECO:0007669"/>
    <property type="project" value="UniProtKB-SubCell"/>
</dbReference>
<feature type="transmembrane region" description="Helical" evidence="5">
    <location>
        <begin position="63"/>
        <end position="87"/>
    </location>
</feature>
<sequence>MITVLTRRHLRCFFRDRMAVLFSIMGALILLGLYVLFLGKLQIDGLMVDLPDSARDDVEGFVFNWVFSGILITSAITVPQAALGVLVEDRTRGGIKDFLVAPVSRTTLTVSYIFAAVIVAMTILIFEIVVGSIGLAILGHFSMSIARVLELVVALLLLTLVFSAIAAFLITLVKSQAGMSALSSLVGTLAGFLSAAYIPPIALPEAVTNVLNFLPFTPAGMLIRQIVVAPALDAISLPPEAFDIFQFGYGLKLEMFGEPVSTWVAVGIVAAWGAVFGLIAASKMKSVVR</sequence>
<evidence type="ECO:0000313" key="7">
    <source>
        <dbReference type="EMBL" id="AKF27848.1"/>
    </source>
</evidence>
<keyword evidence="3 5" id="KW-1133">Transmembrane helix</keyword>
<keyword evidence="8" id="KW-1185">Reference proteome</keyword>
<name>A0A0F6WR30_9CORY</name>
<dbReference type="RefSeq" id="WP_003861914.1">
    <property type="nucleotide sequence ID" value="NZ_CP011309.1"/>
</dbReference>
<evidence type="ECO:0000256" key="3">
    <source>
        <dbReference type="ARBA" id="ARBA00022989"/>
    </source>
</evidence>
<feature type="transmembrane region" description="Helical" evidence="5">
    <location>
        <begin position="260"/>
        <end position="281"/>
    </location>
</feature>
<dbReference type="InterPro" id="IPR013525">
    <property type="entry name" value="ABC2_TM"/>
</dbReference>
<dbReference type="EMBL" id="CP011309">
    <property type="protein sequence ID" value="AKF27848.1"/>
    <property type="molecule type" value="Genomic_DNA"/>
</dbReference>
<dbReference type="PANTHER" id="PTHR43229">
    <property type="entry name" value="NODULATION PROTEIN J"/>
    <property type="match status" value="1"/>
</dbReference>